<dbReference type="Proteomes" id="UP000729402">
    <property type="component" value="Unassembled WGS sequence"/>
</dbReference>
<feature type="chain" id="PRO_5035151074" evidence="2">
    <location>
        <begin position="19"/>
        <end position="187"/>
    </location>
</feature>
<reference evidence="3" key="2">
    <citation type="submission" date="2021-02" db="EMBL/GenBank/DDBJ databases">
        <authorList>
            <person name="Kimball J.A."/>
            <person name="Haas M.W."/>
            <person name="Macchietto M."/>
            <person name="Kono T."/>
            <person name="Duquette J."/>
            <person name="Shao M."/>
        </authorList>
    </citation>
    <scope>NUCLEOTIDE SEQUENCE</scope>
    <source>
        <tissue evidence="3">Fresh leaf tissue</tissue>
    </source>
</reference>
<feature type="signal peptide" evidence="2">
    <location>
        <begin position="1"/>
        <end position="18"/>
    </location>
</feature>
<dbReference type="EMBL" id="JAAALK010000290">
    <property type="protein sequence ID" value="KAG8046278.1"/>
    <property type="molecule type" value="Genomic_DNA"/>
</dbReference>
<protein>
    <submittedName>
        <fullName evidence="3">Uncharacterized protein</fullName>
    </submittedName>
</protein>
<evidence type="ECO:0000313" key="4">
    <source>
        <dbReference type="Proteomes" id="UP000729402"/>
    </source>
</evidence>
<sequence length="187" mass="19276">MELGNKLVLLFLLPLAPAMRGKLDAGEWAANAPGIVWRATSAIPIVAVFSTQRVTASKASTAMLAHDKASSTGMEIQTSKPKESGKNWTNPTGIAPDFIGSGHRIGKGGNLGKSVKGRYKWGSRDEPVPDAELEGVRAAVGAGAAGDGLYLYAGVRPAQTAAPLMVAGDGGVSPPVYTDAESVYSVL</sequence>
<accession>A0A8J5VFU5</accession>
<evidence type="ECO:0000256" key="2">
    <source>
        <dbReference type="SAM" id="SignalP"/>
    </source>
</evidence>
<reference evidence="3" key="1">
    <citation type="journal article" date="2021" name="bioRxiv">
        <title>Whole Genome Assembly and Annotation of Northern Wild Rice, Zizania palustris L., Supports a Whole Genome Duplication in the Zizania Genus.</title>
        <authorList>
            <person name="Haas M."/>
            <person name="Kono T."/>
            <person name="Macchietto M."/>
            <person name="Millas R."/>
            <person name="McGilp L."/>
            <person name="Shao M."/>
            <person name="Duquette J."/>
            <person name="Hirsch C.N."/>
            <person name="Kimball J."/>
        </authorList>
    </citation>
    <scope>NUCLEOTIDE SEQUENCE</scope>
    <source>
        <tissue evidence="3">Fresh leaf tissue</tissue>
    </source>
</reference>
<feature type="region of interest" description="Disordered" evidence="1">
    <location>
        <begin position="68"/>
        <end position="91"/>
    </location>
</feature>
<comment type="caution">
    <text evidence="3">The sequence shown here is derived from an EMBL/GenBank/DDBJ whole genome shotgun (WGS) entry which is preliminary data.</text>
</comment>
<keyword evidence="2" id="KW-0732">Signal</keyword>
<evidence type="ECO:0000256" key="1">
    <source>
        <dbReference type="SAM" id="MobiDB-lite"/>
    </source>
</evidence>
<name>A0A8J5VFU5_ZIZPA</name>
<feature type="compositionally biased region" description="Polar residues" evidence="1">
    <location>
        <begin position="70"/>
        <end position="79"/>
    </location>
</feature>
<evidence type="ECO:0000313" key="3">
    <source>
        <dbReference type="EMBL" id="KAG8046278.1"/>
    </source>
</evidence>
<dbReference type="AlphaFoldDB" id="A0A8J5VFU5"/>
<organism evidence="3 4">
    <name type="scientific">Zizania palustris</name>
    <name type="common">Northern wild rice</name>
    <dbReference type="NCBI Taxonomy" id="103762"/>
    <lineage>
        <taxon>Eukaryota</taxon>
        <taxon>Viridiplantae</taxon>
        <taxon>Streptophyta</taxon>
        <taxon>Embryophyta</taxon>
        <taxon>Tracheophyta</taxon>
        <taxon>Spermatophyta</taxon>
        <taxon>Magnoliopsida</taxon>
        <taxon>Liliopsida</taxon>
        <taxon>Poales</taxon>
        <taxon>Poaceae</taxon>
        <taxon>BOP clade</taxon>
        <taxon>Oryzoideae</taxon>
        <taxon>Oryzeae</taxon>
        <taxon>Zizaniinae</taxon>
        <taxon>Zizania</taxon>
    </lineage>
</organism>
<proteinExistence type="predicted"/>
<keyword evidence="4" id="KW-1185">Reference proteome</keyword>
<gene>
    <name evidence="3" type="ORF">GUJ93_ZPchr0008g11512</name>
</gene>